<accession>A0AAJ7RK34</accession>
<keyword evidence="1 2" id="KW-0193">Cuticle</keyword>
<sequence length="117" mass="12512">MKFTLVLLSAFVAAAIARPQEESIPKPGIIPVLQRDEVHDDFGQYALSYLSGDGTSMTEQGALKINSEGTGHVLVKQGSVRYYAPDGTPINLEYTADENGFQPKGSHLPTPPSVPVA</sequence>
<feature type="signal peptide" evidence="4">
    <location>
        <begin position="1"/>
        <end position="17"/>
    </location>
</feature>
<keyword evidence="5" id="KW-1185">Reference proteome</keyword>
<gene>
    <name evidence="6" type="primary">LOC107269090</name>
</gene>
<dbReference type="InterPro" id="IPR050468">
    <property type="entry name" value="Cuticle_Struct_Prot"/>
</dbReference>
<evidence type="ECO:0000313" key="5">
    <source>
        <dbReference type="Proteomes" id="UP000694920"/>
    </source>
</evidence>
<proteinExistence type="predicted"/>
<evidence type="ECO:0000256" key="1">
    <source>
        <dbReference type="ARBA" id="ARBA00022460"/>
    </source>
</evidence>
<dbReference type="InterPro" id="IPR000618">
    <property type="entry name" value="Insect_cuticle"/>
</dbReference>
<dbReference type="GeneID" id="107269090"/>
<dbReference type="Proteomes" id="UP000694920">
    <property type="component" value="Unplaced"/>
</dbReference>
<evidence type="ECO:0000256" key="3">
    <source>
        <dbReference type="SAM" id="MobiDB-lite"/>
    </source>
</evidence>
<dbReference type="Pfam" id="PF00379">
    <property type="entry name" value="Chitin_bind_4"/>
    <property type="match status" value="1"/>
</dbReference>
<evidence type="ECO:0000256" key="2">
    <source>
        <dbReference type="PROSITE-ProRule" id="PRU00497"/>
    </source>
</evidence>
<feature type="region of interest" description="Disordered" evidence="3">
    <location>
        <begin position="96"/>
        <end position="117"/>
    </location>
</feature>
<dbReference type="PROSITE" id="PS51155">
    <property type="entry name" value="CHIT_BIND_RR_2"/>
    <property type="match status" value="1"/>
</dbReference>
<dbReference type="RefSeq" id="XP_024942044.1">
    <property type="nucleotide sequence ID" value="XM_025086276.1"/>
</dbReference>
<dbReference type="GO" id="GO:0008010">
    <property type="term" value="F:structural constituent of chitin-based larval cuticle"/>
    <property type="evidence" value="ECO:0007669"/>
    <property type="project" value="TreeGrafter"/>
</dbReference>
<keyword evidence="4" id="KW-0732">Signal</keyword>
<dbReference type="PANTHER" id="PTHR10380">
    <property type="entry name" value="CUTICLE PROTEIN"/>
    <property type="match status" value="1"/>
</dbReference>
<protein>
    <submittedName>
        <fullName evidence="6">Endocuticle structural glycoprotein SgAbd-2-like</fullName>
    </submittedName>
</protein>
<dbReference type="InterPro" id="IPR031311">
    <property type="entry name" value="CHIT_BIND_RR_consensus"/>
</dbReference>
<name>A0AAJ7RK34_CEPCN</name>
<dbReference type="AlphaFoldDB" id="A0AAJ7RK34"/>
<dbReference type="KEGG" id="ccin:107269090"/>
<feature type="chain" id="PRO_5042580171" evidence="4">
    <location>
        <begin position="18"/>
        <end position="117"/>
    </location>
</feature>
<evidence type="ECO:0000313" key="6">
    <source>
        <dbReference type="RefSeq" id="XP_024942044.1"/>
    </source>
</evidence>
<evidence type="ECO:0000256" key="4">
    <source>
        <dbReference type="SAM" id="SignalP"/>
    </source>
</evidence>
<dbReference type="PANTHER" id="PTHR10380:SF241">
    <property type="entry name" value="CUTICULAR PROTEIN 47EG-RELATED"/>
    <property type="match status" value="1"/>
</dbReference>
<dbReference type="PROSITE" id="PS00233">
    <property type="entry name" value="CHIT_BIND_RR_1"/>
    <property type="match status" value="1"/>
</dbReference>
<organism evidence="5 6">
    <name type="scientific">Cephus cinctus</name>
    <name type="common">Wheat stem sawfly</name>
    <dbReference type="NCBI Taxonomy" id="211228"/>
    <lineage>
        <taxon>Eukaryota</taxon>
        <taxon>Metazoa</taxon>
        <taxon>Ecdysozoa</taxon>
        <taxon>Arthropoda</taxon>
        <taxon>Hexapoda</taxon>
        <taxon>Insecta</taxon>
        <taxon>Pterygota</taxon>
        <taxon>Neoptera</taxon>
        <taxon>Endopterygota</taxon>
        <taxon>Hymenoptera</taxon>
        <taxon>Cephoidea</taxon>
        <taxon>Cephidae</taxon>
        <taxon>Cephus</taxon>
    </lineage>
</organism>
<reference evidence="6" key="1">
    <citation type="submission" date="2025-08" db="UniProtKB">
        <authorList>
            <consortium name="RefSeq"/>
        </authorList>
    </citation>
    <scope>IDENTIFICATION</scope>
</reference>
<dbReference type="GO" id="GO:0062129">
    <property type="term" value="C:chitin-based extracellular matrix"/>
    <property type="evidence" value="ECO:0007669"/>
    <property type="project" value="TreeGrafter"/>
</dbReference>